<dbReference type="InterPro" id="IPR036691">
    <property type="entry name" value="Endo/exonu/phosph_ase_sf"/>
</dbReference>
<gene>
    <name evidence="3" type="ORF">N1851_013938</name>
</gene>
<dbReference type="Proteomes" id="UP001174136">
    <property type="component" value="Unassembled WGS sequence"/>
</dbReference>
<organism evidence="3 4">
    <name type="scientific">Merluccius polli</name>
    <name type="common">Benguela hake</name>
    <name type="synonym">Merluccius cadenati</name>
    <dbReference type="NCBI Taxonomy" id="89951"/>
    <lineage>
        <taxon>Eukaryota</taxon>
        <taxon>Metazoa</taxon>
        <taxon>Chordata</taxon>
        <taxon>Craniata</taxon>
        <taxon>Vertebrata</taxon>
        <taxon>Euteleostomi</taxon>
        <taxon>Actinopterygii</taxon>
        <taxon>Neopterygii</taxon>
        <taxon>Teleostei</taxon>
        <taxon>Neoteleostei</taxon>
        <taxon>Acanthomorphata</taxon>
        <taxon>Zeiogadaria</taxon>
        <taxon>Gadariae</taxon>
        <taxon>Gadiformes</taxon>
        <taxon>Gadoidei</taxon>
        <taxon>Merlucciidae</taxon>
        <taxon>Merluccius</taxon>
    </lineage>
</organism>
<evidence type="ECO:0000256" key="1">
    <source>
        <dbReference type="SAM" id="MobiDB-lite"/>
    </source>
</evidence>
<protein>
    <recommendedName>
        <fullName evidence="2">Endonuclease/exonuclease/phosphatase domain-containing protein</fullName>
    </recommendedName>
</protein>
<evidence type="ECO:0000259" key="2">
    <source>
        <dbReference type="Pfam" id="PF03372"/>
    </source>
</evidence>
<sequence length="157" mass="17638">MDQTPKTLTIIHHNTQGLPSHIVDLKAHHELRLADVLCLTETHLSGSSVSSVFQLEGYDMFARSRQVSYNTCVDMAKKDGGGVAVYCRSDVQAEPRRYMQDVTDLEFVSVIIEAPVKVLLWMSVPTVKMQTKLLVQPPPSQRTMTTDREGRPPEDRS</sequence>
<dbReference type="PANTHER" id="PTHR47642">
    <property type="entry name" value="ATP-DEPENDENT DNA HELICASE"/>
    <property type="match status" value="1"/>
</dbReference>
<evidence type="ECO:0000313" key="4">
    <source>
        <dbReference type="Proteomes" id="UP001174136"/>
    </source>
</evidence>
<reference evidence="3" key="1">
    <citation type="journal article" date="2023" name="Front. Mar. Sci.">
        <title>A new Merluccius polli reference genome to investigate the effects of global change in West African waters.</title>
        <authorList>
            <person name="Mateo J.L."/>
            <person name="Blanco-Fernandez C."/>
            <person name="Garcia-Vazquez E."/>
            <person name="Machado-Schiaffino G."/>
        </authorList>
    </citation>
    <scope>NUCLEOTIDE SEQUENCE</scope>
    <source>
        <strain evidence="3">C29</strain>
        <tissue evidence="3">Fin</tissue>
    </source>
</reference>
<feature type="domain" description="Endonuclease/exonuclease/phosphatase" evidence="2">
    <location>
        <begin position="14"/>
        <end position="108"/>
    </location>
</feature>
<keyword evidence="4" id="KW-1185">Reference proteome</keyword>
<dbReference type="Pfam" id="PF03372">
    <property type="entry name" value="Exo_endo_phos"/>
    <property type="match status" value="1"/>
</dbReference>
<dbReference type="InterPro" id="IPR005135">
    <property type="entry name" value="Endo/exonuclease/phosphatase"/>
</dbReference>
<dbReference type="Gene3D" id="3.60.10.10">
    <property type="entry name" value="Endonuclease/exonuclease/phosphatase"/>
    <property type="match status" value="1"/>
</dbReference>
<comment type="caution">
    <text evidence="3">The sequence shown here is derived from an EMBL/GenBank/DDBJ whole genome shotgun (WGS) entry which is preliminary data.</text>
</comment>
<name>A0AA47P1A6_MERPO</name>
<proteinExistence type="predicted"/>
<feature type="compositionally biased region" description="Basic and acidic residues" evidence="1">
    <location>
        <begin position="145"/>
        <end position="157"/>
    </location>
</feature>
<accession>A0AA47P1A6</accession>
<dbReference type="AlphaFoldDB" id="A0AA47P1A6"/>
<dbReference type="PANTHER" id="PTHR47642:SF5">
    <property type="entry name" value="ATP-DEPENDENT DNA HELICASE"/>
    <property type="match status" value="1"/>
</dbReference>
<evidence type="ECO:0000313" key="3">
    <source>
        <dbReference type="EMBL" id="KAK0146731.1"/>
    </source>
</evidence>
<feature type="region of interest" description="Disordered" evidence="1">
    <location>
        <begin position="134"/>
        <end position="157"/>
    </location>
</feature>
<dbReference type="SUPFAM" id="SSF56219">
    <property type="entry name" value="DNase I-like"/>
    <property type="match status" value="1"/>
</dbReference>
<dbReference type="EMBL" id="JAOPHQ010002560">
    <property type="protein sequence ID" value="KAK0146731.1"/>
    <property type="molecule type" value="Genomic_DNA"/>
</dbReference>
<dbReference type="InterPro" id="IPR051055">
    <property type="entry name" value="PIF1_helicase"/>
</dbReference>
<dbReference type="GO" id="GO:0003824">
    <property type="term" value="F:catalytic activity"/>
    <property type="evidence" value="ECO:0007669"/>
    <property type="project" value="InterPro"/>
</dbReference>